<evidence type="ECO:0000256" key="5">
    <source>
        <dbReference type="ARBA" id="ARBA00013225"/>
    </source>
</evidence>
<evidence type="ECO:0000256" key="16">
    <source>
        <dbReference type="ARBA" id="ARBA00033238"/>
    </source>
</evidence>
<evidence type="ECO:0000256" key="14">
    <source>
        <dbReference type="ARBA" id="ARBA00023136"/>
    </source>
</evidence>
<evidence type="ECO:0000256" key="6">
    <source>
        <dbReference type="ARBA" id="ARBA00017659"/>
    </source>
</evidence>
<comment type="subcellular location">
    <subcellularLocation>
        <location evidence="2">Endoplasmic reticulum membrane</location>
        <topology evidence="2">Multi-pass membrane protein</topology>
    </subcellularLocation>
</comment>
<dbReference type="EC" id="2.7.8.15" evidence="5"/>
<evidence type="ECO:0000256" key="9">
    <source>
        <dbReference type="ARBA" id="ARBA00022692"/>
    </source>
</evidence>
<keyword evidence="14 19" id="KW-0472">Membrane</keyword>
<evidence type="ECO:0000256" key="4">
    <source>
        <dbReference type="ARBA" id="ARBA00009317"/>
    </source>
</evidence>
<keyword evidence="9 19" id="KW-0812">Transmembrane</keyword>
<feature type="transmembrane region" description="Helical" evidence="19">
    <location>
        <begin position="45"/>
        <end position="65"/>
    </location>
</feature>
<dbReference type="STRING" id="1353952.A0A165DMB8"/>
<comment type="cofactor">
    <cofactor evidence="1">
        <name>Mg(2+)</name>
        <dbReference type="ChEBI" id="CHEBI:18420"/>
    </cofactor>
</comment>
<dbReference type="InterPro" id="IPR033895">
    <property type="entry name" value="GPT"/>
</dbReference>
<dbReference type="EMBL" id="KV424045">
    <property type="protein sequence ID" value="KZT53121.1"/>
    <property type="molecule type" value="Genomic_DNA"/>
</dbReference>
<feature type="chain" id="PRO_5007856678" description="UDP-N-acetylglucosamine--dolichyl-phosphate N-acetylglucosaminephosphotransferase" evidence="20">
    <location>
        <begin position="22"/>
        <end position="470"/>
    </location>
</feature>
<evidence type="ECO:0000256" key="1">
    <source>
        <dbReference type="ARBA" id="ARBA00001946"/>
    </source>
</evidence>
<dbReference type="GO" id="GO:0003975">
    <property type="term" value="F:UDP-N-acetylglucosamine-dolichyl-phosphate N-acetylglucosaminephosphotransferase activity"/>
    <property type="evidence" value="ECO:0007669"/>
    <property type="project" value="UniProtKB-EC"/>
</dbReference>
<evidence type="ECO:0000256" key="12">
    <source>
        <dbReference type="ARBA" id="ARBA00022842"/>
    </source>
</evidence>
<gene>
    <name evidence="21" type="ORF">CALCODRAFT_529601</name>
</gene>
<evidence type="ECO:0000256" key="11">
    <source>
        <dbReference type="ARBA" id="ARBA00022824"/>
    </source>
</evidence>
<comment type="function">
    <text evidence="17">UDP-N-acetylglucosamine--dolichyl-phosphate N-acetylglucosaminephosphotransferase that operates in the biosynthetic pathway of dolichol-linked oligosaccharides, the glycan precursors employed in protein asparagine (N)-glycosylation. The assembly of dolichol-linked oligosaccharides begins on the cytosolic side of the endoplasmic reticulum membrane and finishes in its lumen. The sequential addition of sugars to dolichol pyrophosphate produces dolichol-linked oligosaccharides containing fourteen sugars, including two GlcNAcs, nine mannoses and three glucoses. Once assembled, the oligosaccharide is transferred from the lipid to nascent proteins by oligosaccharyltransferases. Catalyzes the initial step of dolichol-linked oligosaccharide biosynthesis, transfering GlcNAc-1-P from cytosolic UDP-GlcNAc onto the carrier lipid dolichyl phosphate (P-dolichol), yielding GlcNAc-P-P-dolichol embedded in the cytoplasmic leaflet of the endoplasmic reticulum membrane.</text>
</comment>
<evidence type="ECO:0000256" key="7">
    <source>
        <dbReference type="ARBA" id="ARBA00022676"/>
    </source>
</evidence>
<protein>
    <recommendedName>
        <fullName evidence="6">UDP-N-acetylglucosamine--dolichyl-phosphate N-acetylglucosaminephosphotransferase</fullName>
        <ecNumber evidence="5">2.7.8.15</ecNumber>
    </recommendedName>
    <alternativeName>
        <fullName evidence="15">GlcNAc-1-P transferase</fullName>
    </alternativeName>
    <alternativeName>
        <fullName evidence="16">N-acetylglucosamine-1-phosphate transferase</fullName>
    </alternativeName>
</protein>
<comment type="catalytic activity">
    <reaction evidence="18">
        <text>a di-trans,poly-cis-dolichyl phosphate + UDP-N-acetyl-alpha-D-glucosamine = an N-acetyl-alpha-D-glucosaminyl-diphospho-di-trans,poly-cis-dolichol + UMP</text>
        <dbReference type="Rhea" id="RHEA:13289"/>
        <dbReference type="Rhea" id="RHEA-COMP:19498"/>
        <dbReference type="Rhea" id="RHEA-COMP:19507"/>
        <dbReference type="ChEBI" id="CHEBI:57683"/>
        <dbReference type="ChEBI" id="CHEBI:57705"/>
        <dbReference type="ChEBI" id="CHEBI:57865"/>
        <dbReference type="ChEBI" id="CHEBI:58427"/>
        <dbReference type="EC" id="2.7.8.15"/>
    </reaction>
    <physiologicalReaction direction="left-to-right" evidence="18">
        <dbReference type="Rhea" id="RHEA:13290"/>
    </physiologicalReaction>
</comment>
<dbReference type="Proteomes" id="UP000076842">
    <property type="component" value="Unassembled WGS sequence"/>
</dbReference>
<dbReference type="UniPathway" id="UPA00378"/>
<accession>A0A165DMB8</accession>
<reference evidence="21 22" key="1">
    <citation type="journal article" date="2016" name="Mol. Biol. Evol.">
        <title>Comparative Genomics of Early-Diverging Mushroom-Forming Fungi Provides Insights into the Origins of Lignocellulose Decay Capabilities.</title>
        <authorList>
            <person name="Nagy L.G."/>
            <person name="Riley R."/>
            <person name="Tritt A."/>
            <person name="Adam C."/>
            <person name="Daum C."/>
            <person name="Floudas D."/>
            <person name="Sun H."/>
            <person name="Yadav J.S."/>
            <person name="Pangilinan J."/>
            <person name="Larsson K.H."/>
            <person name="Matsuura K."/>
            <person name="Barry K."/>
            <person name="Labutti K."/>
            <person name="Kuo R."/>
            <person name="Ohm R.A."/>
            <person name="Bhattacharya S.S."/>
            <person name="Shirouzu T."/>
            <person name="Yoshinaga Y."/>
            <person name="Martin F.M."/>
            <person name="Grigoriev I.V."/>
            <person name="Hibbett D.S."/>
        </authorList>
    </citation>
    <scope>NUCLEOTIDE SEQUENCE [LARGE SCALE GENOMIC DNA]</scope>
    <source>
        <strain evidence="21 22">HHB12733</strain>
    </source>
</reference>
<dbReference type="GO" id="GO:0046872">
    <property type="term" value="F:metal ion binding"/>
    <property type="evidence" value="ECO:0007669"/>
    <property type="project" value="UniProtKB-KW"/>
</dbReference>
<dbReference type="Pfam" id="PF00953">
    <property type="entry name" value="Glycos_transf_4"/>
    <property type="match status" value="1"/>
</dbReference>
<feature type="transmembrane region" description="Helical" evidence="19">
    <location>
        <begin position="86"/>
        <end position="111"/>
    </location>
</feature>
<evidence type="ECO:0000256" key="3">
    <source>
        <dbReference type="ARBA" id="ARBA00004922"/>
    </source>
</evidence>
<dbReference type="InParanoid" id="A0A165DMB8"/>
<evidence type="ECO:0000256" key="20">
    <source>
        <dbReference type="SAM" id="SignalP"/>
    </source>
</evidence>
<evidence type="ECO:0000256" key="15">
    <source>
        <dbReference type="ARBA" id="ARBA00029567"/>
    </source>
</evidence>
<organism evidence="21 22">
    <name type="scientific">Calocera cornea HHB12733</name>
    <dbReference type="NCBI Taxonomy" id="1353952"/>
    <lineage>
        <taxon>Eukaryota</taxon>
        <taxon>Fungi</taxon>
        <taxon>Dikarya</taxon>
        <taxon>Basidiomycota</taxon>
        <taxon>Agaricomycotina</taxon>
        <taxon>Dacrymycetes</taxon>
        <taxon>Dacrymycetales</taxon>
        <taxon>Dacrymycetaceae</taxon>
        <taxon>Calocera</taxon>
    </lineage>
</organism>
<dbReference type="AlphaFoldDB" id="A0A165DMB8"/>
<keyword evidence="8 21" id="KW-0808">Transferase</keyword>
<comment type="similarity">
    <text evidence="4">Belongs to the glycosyltransferase 4 family.</text>
</comment>
<keyword evidence="12" id="KW-0460">Magnesium</keyword>
<keyword evidence="13 19" id="KW-1133">Transmembrane helix</keyword>
<keyword evidence="20" id="KW-0732">Signal</keyword>
<dbReference type="GO" id="GO:0006488">
    <property type="term" value="P:dolichol-linked oligosaccharide biosynthetic process"/>
    <property type="evidence" value="ECO:0007669"/>
    <property type="project" value="InterPro"/>
</dbReference>
<dbReference type="FunCoup" id="A0A165DMB8">
    <property type="interactions" value="264"/>
</dbReference>
<name>A0A165DMB8_9BASI</name>
<feature type="transmembrane region" description="Helical" evidence="19">
    <location>
        <begin position="414"/>
        <end position="431"/>
    </location>
</feature>
<dbReference type="GO" id="GO:0016757">
    <property type="term" value="F:glycosyltransferase activity"/>
    <property type="evidence" value="ECO:0007669"/>
    <property type="project" value="UniProtKB-KW"/>
</dbReference>
<dbReference type="CDD" id="cd06855">
    <property type="entry name" value="GT_GPT_euk"/>
    <property type="match status" value="1"/>
</dbReference>
<evidence type="ECO:0000256" key="13">
    <source>
        <dbReference type="ARBA" id="ARBA00022989"/>
    </source>
</evidence>
<evidence type="ECO:0000256" key="10">
    <source>
        <dbReference type="ARBA" id="ARBA00022723"/>
    </source>
</evidence>
<feature type="signal peptide" evidence="20">
    <location>
        <begin position="1"/>
        <end position="21"/>
    </location>
</feature>
<feature type="transmembrane region" description="Helical" evidence="19">
    <location>
        <begin position="443"/>
        <end position="465"/>
    </location>
</feature>
<feature type="transmembrane region" description="Helical" evidence="19">
    <location>
        <begin position="205"/>
        <end position="224"/>
    </location>
</feature>
<keyword evidence="11" id="KW-0256">Endoplasmic reticulum</keyword>
<feature type="transmembrane region" description="Helical" evidence="19">
    <location>
        <begin position="131"/>
        <end position="150"/>
    </location>
</feature>
<evidence type="ECO:0000256" key="17">
    <source>
        <dbReference type="ARBA" id="ARBA00044717"/>
    </source>
</evidence>
<comment type="pathway">
    <text evidence="3">Protein modification; protein glycosylation.</text>
</comment>
<evidence type="ECO:0000256" key="19">
    <source>
        <dbReference type="SAM" id="Phobius"/>
    </source>
</evidence>
<evidence type="ECO:0000256" key="18">
    <source>
        <dbReference type="ARBA" id="ARBA00045078"/>
    </source>
</evidence>
<sequence>MPPPRSLPRALTLFLIPLALSLIVRPLLKAPSSLVLPALETNVGFALLAFLTTAYLIPVLGDNFVKIGLKGRDMLKTYDDAIPECQGLICAAVYITLLTLFIPFPFSSFFARDREYSMSGLTKGDFPHQQLATYLSALLSFMAATMLGLLDDLFDIRWRYKLPIPIIASIPLLLVYYAEEGLTTVVIPIPLRKFFGTMVDLGPLYYVYMSLLSTFCTNAINILAGVNGVEVGQALIIACSVAINDLLYLPWPYTLRLGSRQLGGEWGAGLAFGSKELVERHLLSLYFMLPLIGVCSGLIFHNWYPARAFPGDTLCYFTGMAIAAAGILGHFSKTLLLFFIPQIFNFILSCPQLFGIVPCPRHRLPKLNTMSMLLNNSVAEISPQKPSLLRDIVLRTLAFLRLTRLTIDPKTKRITACTNLTILNVLLIWFGPMTEEALVVRVMLTQCAGSALAFFVRYGVAGFVYDGDRR</sequence>
<feature type="transmembrane region" description="Helical" evidence="19">
    <location>
        <begin position="162"/>
        <end position="178"/>
    </location>
</feature>
<keyword evidence="7" id="KW-0328">Glycosyltransferase</keyword>
<proteinExistence type="inferred from homology"/>
<dbReference type="OrthoDB" id="10262326at2759"/>
<feature type="transmembrane region" description="Helical" evidence="19">
    <location>
        <begin position="313"/>
        <end position="331"/>
    </location>
</feature>
<dbReference type="InterPro" id="IPR000715">
    <property type="entry name" value="Glycosyl_transferase_4"/>
</dbReference>
<feature type="transmembrane region" description="Helical" evidence="19">
    <location>
        <begin position="283"/>
        <end position="301"/>
    </location>
</feature>
<evidence type="ECO:0000256" key="2">
    <source>
        <dbReference type="ARBA" id="ARBA00004477"/>
    </source>
</evidence>
<evidence type="ECO:0000313" key="21">
    <source>
        <dbReference type="EMBL" id="KZT53121.1"/>
    </source>
</evidence>
<evidence type="ECO:0000313" key="22">
    <source>
        <dbReference type="Proteomes" id="UP000076842"/>
    </source>
</evidence>
<evidence type="ECO:0000256" key="8">
    <source>
        <dbReference type="ARBA" id="ARBA00022679"/>
    </source>
</evidence>
<dbReference type="GO" id="GO:0005789">
    <property type="term" value="C:endoplasmic reticulum membrane"/>
    <property type="evidence" value="ECO:0007669"/>
    <property type="project" value="UniProtKB-SubCell"/>
</dbReference>
<dbReference type="PANTHER" id="PTHR10571">
    <property type="entry name" value="UDP-N-ACETYLGLUCOSAMINE--DOLICHYL-PHOSPHATE N-ACETYLGLUCOSAMINEPHOSPHOTRANSFERASE"/>
    <property type="match status" value="1"/>
</dbReference>
<dbReference type="PANTHER" id="PTHR10571:SF0">
    <property type="entry name" value="UDP-N-ACETYLGLUCOSAMINE--DOLICHYL-PHOSPHATE N-ACETYLGLUCOSAMINEPHOSPHOTRANSFERASE"/>
    <property type="match status" value="1"/>
</dbReference>
<keyword evidence="10" id="KW-0479">Metal-binding</keyword>
<keyword evidence="22" id="KW-1185">Reference proteome</keyword>